<dbReference type="EC" id="2.1.1.192" evidence="12"/>
<dbReference type="Gene3D" id="1.10.150.530">
    <property type="match status" value="1"/>
</dbReference>
<dbReference type="NCBIfam" id="TIGR00048">
    <property type="entry name" value="rRNA_mod_RlmN"/>
    <property type="match status" value="1"/>
</dbReference>
<feature type="binding site" evidence="12">
    <location>
        <position position="189"/>
    </location>
    <ligand>
        <name>S-adenosyl-L-methionine</name>
        <dbReference type="ChEBI" id="CHEBI:59789"/>
    </ligand>
</feature>
<dbReference type="CDD" id="cd00143">
    <property type="entry name" value="PP2Cc"/>
    <property type="match status" value="1"/>
</dbReference>
<keyword evidence="8 12" id="KW-0819">tRNA processing</keyword>
<dbReference type="GO" id="GO:0002935">
    <property type="term" value="F:tRNA (adenine(37)-C2)-methyltransferase activity"/>
    <property type="evidence" value="ECO:0007669"/>
    <property type="project" value="UniProtKB-UniRule"/>
</dbReference>
<gene>
    <name evidence="12" type="primary">rlmN</name>
    <name evidence="15" type="ORF">CNEO_42428</name>
</gene>
<dbReference type="Pfam" id="PF21016">
    <property type="entry name" value="RlmN_N"/>
    <property type="match status" value="1"/>
</dbReference>
<dbReference type="GO" id="GO:0051539">
    <property type="term" value="F:4 iron, 4 sulfur cluster binding"/>
    <property type="evidence" value="ECO:0007669"/>
    <property type="project" value="UniProtKB-UniRule"/>
</dbReference>
<keyword evidence="11 12" id="KW-0411">Iron-sulfur</keyword>
<evidence type="ECO:0000313" key="16">
    <source>
        <dbReference type="Proteomes" id="UP000789738"/>
    </source>
</evidence>
<feature type="binding site" evidence="12">
    <location>
        <position position="288"/>
    </location>
    <ligand>
        <name>S-adenosyl-L-methionine</name>
        <dbReference type="ChEBI" id="CHEBI:59789"/>
    </ligand>
</feature>
<comment type="catalytic activity">
    <reaction evidence="12">
        <text>adenosine(37) in tRNA + 2 reduced [2Fe-2S]-[ferredoxin] + 2 S-adenosyl-L-methionine = 2-methyladenosine(37) in tRNA + 5'-deoxyadenosine + L-methionine + 2 oxidized [2Fe-2S]-[ferredoxin] + S-adenosyl-L-homocysteine</text>
        <dbReference type="Rhea" id="RHEA:43332"/>
        <dbReference type="Rhea" id="RHEA-COMP:10000"/>
        <dbReference type="Rhea" id="RHEA-COMP:10001"/>
        <dbReference type="Rhea" id="RHEA-COMP:10162"/>
        <dbReference type="Rhea" id="RHEA-COMP:10485"/>
        <dbReference type="ChEBI" id="CHEBI:17319"/>
        <dbReference type="ChEBI" id="CHEBI:33737"/>
        <dbReference type="ChEBI" id="CHEBI:33738"/>
        <dbReference type="ChEBI" id="CHEBI:57844"/>
        <dbReference type="ChEBI" id="CHEBI:57856"/>
        <dbReference type="ChEBI" id="CHEBI:59789"/>
        <dbReference type="ChEBI" id="CHEBI:74411"/>
        <dbReference type="ChEBI" id="CHEBI:74497"/>
        <dbReference type="EC" id="2.1.1.192"/>
    </reaction>
</comment>
<dbReference type="PANTHER" id="PTHR30544:SF5">
    <property type="entry name" value="RADICAL SAM CORE DOMAIN-CONTAINING PROTEIN"/>
    <property type="match status" value="1"/>
</dbReference>
<dbReference type="PANTHER" id="PTHR30544">
    <property type="entry name" value="23S RRNA METHYLTRANSFERASE"/>
    <property type="match status" value="1"/>
</dbReference>
<feature type="binding site" evidence="12">
    <location>
        <position position="114"/>
    </location>
    <ligand>
        <name>[4Fe-4S] cluster</name>
        <dbReference type="ChEBI" id="CHEBI:49883"/>
        <note>4Fe-4S-S-AdoMet</note>
    </ligand>
</feature>
<feature type="binding site" evidence="12">
    <location>
        <position position="117"/>
    </location>
    <ligand>
        <name>[4Fe-4S] cluster</name>
        <dbReference type="ChEBI" id="CHEBI:49883"/>
        <note>4Fe-4S-S-AdoMet</note>
    </ligand>
</feature>
<dbReference type="EMBL" id="CAKJVE010000004">
    <property type="protein sequence ID" value="CAG9706403.1"/>
    <property type="molecule type" value="Genomic_DNA"/>
</dbReference>
<dbReference type="GO" id="GO:0019843">
    <property type="term" value="F:rRNA binding"/>
    <property type="evidence" value="ECO:0007669"/>
    <property type="project" value="UniProtKB-UniRule"/>
</dbReference>
<evidence type="ECO:0000256" key="5">
    <source>
        <dbReference type="ARBA" id="ARBA00022603"/>
    </source>
</evidence>
<feature type="active site" description="S-methylcysteine intermediate" evidence="12">
    <location>
        <position position="331"/>
    </location>
</feature>
<comment type="catalytic activity">
    <reaction evidence="12">
        <text>adenosine(2503) in 23S rRNA + 2 reduced [2Fe-2S]-[ferredoxin] + 2 S-adenosyl-L-methionine = 2-methyladenosine(2503) in 23S rRNA + 5'-deoxyadenosine + L-methionine + 2 oxidized [2Fe-2S]-[ferredoxin] + S-adenosyl-L-homocysteine</text>
        <dbReference type="Rhea" id="RHEA:42916"/>
        <dbReference type="Rhea" id="RHEA-COMP:10000"/>
        <dbReference type="Rhea" id="RHEA-COMP:10001"/>
        <dbReference type="Rhea" id="RHEA-COMP:10152"/>
        <dbReference type="Rhea" id="RHEA-COMP:10282"/>
        <dbReference type="ChEBI" id="CHEBI:17319"/>
        <dbReference type="ChEBI" id="CHEBI:33737"/>
        <dbReference type="ChEBI" id="CHEBI:33738"/>
        <dbReference type="ChEBI" id="CHEBI:57844"/>
        <dbReference type="ChEBI" id="CHEBI:57856"/>
        <dbReference type="ChEBI" id="CHEBI:59789"/>
        <dbReference type="ChEBI" id="CHEBI:74411"/>
        <dbReference type="ChEBI" id="CHEBI:74497"/>
        <dbReference type="EC" id="2.1.1.192"/>
    </reaction>
</comment>
<keyword evidence="2 12" id="KW-0004">4Fe-4S</keyword>
<comment type="miscellaneous">
    <text evidence="12">Reaction proceeds by a ping-pong mechanism involving intermediate methylation of a conserved cysteine residue.</text>
</comment>
<dbReference type="GO" id="GO:0070040">
    <property type="term" value="F:rRNA (adenine(2503)-C2-)-methyltransferase activity"/>
    <property type="evidence" value="ECO:0007669"/>
    <property type="project" value="UniProtKB-UniRule"/>
</dbReference>
<dbReference type="SUPFAM" id="SSF81606">
    <property type="entry name" value="PP2C-like"/>
    <property type="match status" value="1"/>
</dbReference>
<comment type="caution">
    <text evidence="15">The sequence shown here is derived from an EMBL/GenBank/DDBJ whole genome shotgun (WGS) entry which is preliminary data.</text>
</comment>
<evidence type="ECO:0000256" key="11">
    <source>
        <dbReference type="ARBA" id="ARBA00023014"/>
    </source>
</evidence>
<dbReference type="GO" id="GO:0046872">
    <property type="term" value="F:metal ion binding"/>
    <property type="evidence" value="ECO:0007669"/>
    <property type="project" value="UniProtKB-KW"/>
</dbReference>
<dbReference type="GO" id="GO:0030488">
    <property type="term" value="P:tRNA methylation"/>
    <property type="evidence" value="ECO:0007669"/>
    <property type="project" value="UniProtKB-UniRule"/>
</dbReference>
<dbReference type="InterPro" id="IPR040072">
    <property type="entry name" value="Methyltransferase_A"/>
</dbReference>
<comment type="subcellular location">
    <subcellularLocation>
        <location evidence="1 12">Cytoplasm</location>
    </subcellularLocation>
</comment>
<dbReference type="InterPro" id="IPR048641">
    <property type="entry name" value="RlmN_N"/>
</dbReference>
<dbReference type="NCBIfam" id="NF033484">
    <property type="entry name" value="Stp1_PP2C_phos"/>
    <property type="match status" value="1"/>
</dbReference>
<feature type="binding site" evidence="12">
    <location>
        <begin position="157"/>
        <end position="158"/>
    </location>
    <ligand>
        <name>S-adenosyl-L-methionine</name>
        <dbReference type="ChEBI" id="CHEBI:59789"/>
    </ligand>
</feature>
<evidence type="ECO:0000256" key="1">
    <source>
        <dbReference type="ARBA" id="ARBA00004496"/>
    </source>
</evidence>
<sequence>MNNLLDYTLDELKVWMTENKESAFRAKQVFSWIYKNVYNFEDMKNIPQSLKDKLKENFTIDLPKIVEVYKSEIDGTEKFLLGFKDGNLIESVLMRYKHGNSICVSTQVGCRMGCKFCASTLGGRIRNLTSGEILSEILVVQNHIGERISNVVLMGSGEPLDNYDNVVKFLDLVSAEYGLNIGQRHITLSTCGIVPKIYELADKELSVTLALSLHAFSDEKRKEIMPIANKYTIDEILKACQYYIDKTKRRVTFEYALVKDVNDSREEAKSLGKLLKGMLCHVNLIPVNEIKENSFKRSSKKTIEDFSEILKSYGIEVTTRREMGSDINAACGQLRRSYIDTQKIGGIKMVGLVTDIGLKRSLNEDSAAYVENEYFKLYVVADGMGGHNAGEVASKMATTEILNYVQNNFKLESNEDLLIEAIGKANECIYEYSKTNKNLNGMGTTVTACLITKDYEQVANVGDSCCFGINISNKEMKKITKDHSLVQELVDSGSISESEAVNHPKKNIITRALGTEHRVSVDIFPIKNRIYDMYLLCSDGLTNELTRDEILEIILQENEYNSVANKLVEKAKLNGGRDNITVLLFGGEM</sequence>
<keyword evidence="9 12" id="KW-0479">Metal-binding</keyword>
<evidence type="ECO:0000259" key="13">
    <source>
        <dbReference type="PROSITE" id="PS51746"/>
    </source>
</evidence>
<dbReference type="Proteomes" id="UP000789738">
    <property type="component" value="Unassembled WGS sequence"/>
</dbReference>
<dbReference type="CDD" id="cd01335">
    <property type="entry name" value="Radical_SAM"/>
    <property type="match status" value="1"/>
</dbReference>
<evidence type="ECO:0000313" key="15">
    <source>
        <dbReference type="EMBL" id="CAG9706403.1"/>
    </source>
</evidence>
<accession>A0AA86JPA7</accession>
<evidence type="ECO:0000256" key="3">
    <source>
        <dbReference type="ARBA" id="ARBA00022490"/>
    </source>
</evidence>
<keyword evidence="10 12" id="KW-0408">Iron</keyword>
<feature type="active site" description="Proton acceptor" evidence="12">
    <location>
        <position position="90"/>
    </location>
</feature>
<dbReference type="SFLD" id="SFLDG01062">
    <property type="entry name" value="methyltransferase_(Class_A)"/>
    <property type="match status" value="1"/>
</dbReference>
<comment type="similarity">
    <text evidence="12">Belongs to the radical SAM superfamily. RlmN family.</text>
</comment>
<dbReference type="InterPro" id="IPR058240">
    <property type="entry name" value="rSAM_sf"/>
</dbReference>
<dbReference type="InterPro" id="IPR004383">
    <property type="entry name" value="rRNA_lsu_MTrfase_RlmN/Cfr"/>
</dbReference>
<dbReference type="PROSITE" id="PS51918">
    <property type="entry name" value="RADICAL_SAM"/>
    <property type="match status" value="1"/>
</dbReference>
<dbReference type="PROSITE" id="PS51746">
    <property type="entry name" value="PPM_2"/>
    <property type="match status" value="1"/>
</dbReference>
<evidence type="ECO:0000259" key="14">
    <source>
        <dbReference type="PROSITE" id="PS51918"/>
    </source>
</evidence>
<comment type="caution">
    <text evidence="12">Lacks conserved residue(s) required for the propagation of feature annotation.</text>
</comment>
<dbReference type="Pfam" id="PF13672">
    <property type="entry name" value="PP2C_2"/>
    <property type="match status" value="1"/>
</dbReference>
<comment type="function">
    <text evidence="12">Specifically methylates position 2 of adenine 2503 in 23S rRNA and position 2 of adenine 37 in tRNAs.</text>
</comment>
<dbReference type="SMART" id="SM00332">
    <property type="entry name" value="PP2Cc"/>
    <property type="match status" value="1"/>
</dbReference>
<dbReference type="GO" id="GO:0070475">
    <property type="term" value="P:rRNA base methylation"/>
    <property type="evidence" value="ECO:0007669"/>
    <property type="project" value="UniProtKB-UniRule"/>
</dbReference>
<dbReference type="SFLD" id="SFLDS00029">
    <property type="entry name" value="Radical_SAM"/>
    <property type="match status" value="1"/>
</dbReference>
<evidence type="ECO:0000256" key="6">
    <source>
        <dbReference type="ARBA" id="ARBA00022679"/>
    </source>
</evidence>
<dbReference type="Gene3D" id="3.20.20.70">
    <property type="entry name" value="Aldolase class I"/>
    <property type="match status" value="1"/>
</dbReference>
<dbReference type="AlphaFoldDB" id="A0AA86JPA7"/>
<keyword evidence="12" id="KW-1015">Disulfide bond</keyword>
<dbReference type="SUPFAM" id="SSF102114">
    <property type="entry name" value="Radical SAM enzymes"/>
    <property type="match status" value="1"/>
</dbReference>
<keyword evidence="3 12" id="KW-0963">Cytoplasm</keyword>
<keyword evidence="7 12" id="KW-0949">S-adenosyl-L-methionine</keyword>
<keyword evidence="4 12" id="KW-0698">rRNA processing</keyword>
<evidence type="ECO:0000256" key="7">
    <source>
        <dbReference type="ARBA" id="ARBA00022691"/>
    </source>
</evidence>
<feature type="binding site" evidence="12">
    <location>
        <begin position="212"/>
        <end position="214"/>
    </location>
    <ligand>
        <name>S-adenosyl-L-methionine</name>
        <dbReference type="ChEBI" id="CHEBI:59789"/>
    </ligand>
</feature>
<dbReference type="InterPro" id="IPR027492">
    <property type="entry name" value="RNA_MTrfase_RlmN"/>
</dbReference>
<dbReference type="InterPro" id="IPR013785">
    <property type="entry name" value="Aldolase_TIM"/>
</dbReference>
<dbReference type="InterPro" id="IPR007197">
    <property type="entry name" value="rSAM"/>
</dbReference>
<evidence type="ECO:0000256" key="12">
    <source>
        <dbReference type="HAMAP-Rule" id="MF_01849"/>
    </source>
</evidence>
<dbReference type="Pfam" id="PF04055">
    <property type="entry name" value="Radical_SAM"/>
    <property type="match status" value="1"/>
</dbReference>
<organism evidence="15 16">
    <name type="scientific">Clostridium neonatale</name>
    <dbReference type="NCBI Taxonomy" id="137838"/>
    <lineage>
        <taxon>Bacteria</taxon>
        <taxon>Bacillati</taxon>
        <taxon>Bacillota</taxon>
        <taxon>Clostridia</taxon>
        <taxon>Eubacteriales</taxon>
        <taxon>Clostridiaceae</taxon>
        <taxon>Clostridium</taxon>
    </lineage>
</organism>
<dbReference type="InterPro" id="IPR001932">
    <property type="entry name" value="PPM-type_phosphatase-like_dom"/>
</dbReference>
<dbReference type="HAMAP" id="MF_01849">
    <property type="entry name" value="RNA_methyltr_RlmN"/>
    <property type="match status" value="1"/>
</dbReference>
<proteinExistence type="inferred from homology"/>
<comment type="cofactor">
    <cofactor evidence="12">
        <name>[4Fe-4S] cluster</name>
        <dbReference type="ChEBI" id="CHEBI:49883"/>
    </cofactor>
    <text evidence="12">Binds 1 [4Fe-4S] cluster. The cluster is coordinated with 3 cysteines and an exchangeable S-adenosyl-L-methionine.</text>
</comment>
<evidence type="ECO:0000256" key="2">
    <source>
        <dbReference type="ARBA" id="ARBA00022485"/>
    </source>
</evidence>
<evidence type="ECO:0000256" key="9">
    <source>
        <dbReference type="ARBA" id="ARBA00022723"/>
    </source>
</evidence>
<dbReference type="FunFam" id="3.20.20.70:FF:000014">
    <property type="entry name" value="Probable dual-specificity RNA methyltransferase RlmN"/>
    <property type="match status" value="1"/>
</dbReference>
<evidence type="ECO:0000256" key="8">
    <source>
        <dbReference type="ARBA" id="ARBA00022694"/>
    </source>
</evidence>
<dbReference type="SMART" id="SM00331">
    <property type="entry name" value="PP2C_SIG"/>
    <property type="match status" value="1"/>
</dbReference>
<feature type="binding site" evidence="12">
    <location>
        <position position="110"/>
    </location>
    <ligand>
        <name>[4Fe-4S] cluster</name>
        <dbReference type="ChEBI" id="CHEBI:49883"/>
        <note>4Fe-4S-S-AdoMet</note>
    </ligand>
</feature>
<reference evidence="15" key="1">
    <citation type="submission" date="2021-10" db="EMBL/GenBank/DDBJ databases">
        <authorList>
            <person name="Mesa V."/>
        </authorList>
    </citation>
    <scope>NUCLEOTIDE SEQUENCE</scope>
    <source>
        <strain evidence="15">CC3_PB</strain>
    </source>
</reference>
<dbReference type="InterPro" id="IPR036457">
    <property type="entry name" value="PPM-type-like_dom_sf"/>
</dbReference>
<protein>
    <recommendedName>
        <fullName evidence="12">Probable dual-specificity RNA methyltransferase RlmN</fullName>
        <ecNumber evidence="12">2.1.1.192</ecNumber>
    </recommendedName>
    <alternativeName>
        <fullName evidence="12">23S rRNA (adenine(2503)-C(2))-methyltransferase</fullName>
    </alternativeName>
    <alternativeName>
        <fullName evidence="12">23S rRNA m2A2503 methyltransferase</fullName>
    </alternativeName>
    <alternativeName>
        <fullName evidence="12">Ribosomal RNA large subunit methyltransferase N</fullName>
    </alternativeName>
    <alternativeName>
        <fullName evidence="12">tRNA (adenine(37)-C(2))-methyltransferase</fullName>
    </alternativeName>
    <alternativeName>
        <fullName evidence="12">tRNA m2A37 methyltransferase</fullName>
    </alternativeName>
</protein>
<feature type="domain" description="PPM-type phosphatase" evidence="13">
    <location>
        <begin position="349"/>
        <end position="587"/>
    </location>
</feature>
<dbReference type="Gene3D" id="3.60.40.10">
    <property type="entry name" value="PPM-type phosphatase domain"/>
    <property type="match status" value="1"/>
</dbReference>
<evidence type="ECO:0000256" key="4">
    <source>
        <dbReference type="ARBA" id="ARBA00022552"/>
    </source>
</evidence>
<dbReference type="GO" id="GO:0005737">
    <property type="term" value="C:cytoplasm"/>
    <property type="evidence" value="ECO:0007669"/>
    <property type="project" value="UniProtKB-SubCell"/>
</dbReference>
<dbReference type="GO" id="GO:0000049">
    <property type="term" value="F:tRNA binding"/>
    <property type="evidence" value="ECO:0007669"/>
    <property type="project" value="UniProtKB-UniRule"/>
</dbReference>
<evidence type="ECO:0000256" key="10">
    <source>
        <dbReference type="ARBA" id="ARBA00023004"/>
    </source>
</evidence>
<dbReference type="SFLD" id="SFLDF00275">
    <property type="entry name" value="adenosine_C2_methyltransferase"/>
    <property type="match status" value="1"/>
</dbReference>
<feature type="domain" description="Radical SAM core" evidence="14">
    <location>
        <begin position="96"/>
        <end position="326"/>
    </location>
</feature>
<name>A0AA86JPA7_9CLOT</name>
<keyword evidence="5 12" id="KW-0489">Methyltransferase</keyword>
<keyword evidence="6 12" id="KW-0808">Transferase</keyword>